<name>A0AAD8A0Y4_DIPPU</name>
<evidence type="ECO:0000313" key="1">
    <source>
        <dbReference type="EMBL" id="KAJ9590479.1"/>
    </source>
</evidence>
<proteinExistence type="predicted"/>
<gene>
    <name evidence="1" type="ORF">L9F63_016510</name>
</gene>
<comment type="caution">
    <text evidence="1">The sequence shown here is derived from an EMBL/GenBank/DDBJ whole genome shotgun (WGS) entry which is preliminary data.</text>
</comment>
<keyword evidence="2" id="KW-1185">Reference proteome</keyword>
<dbReference type="Proteomes" id="UP001233999">
    <property type="component" value="Unassembled WGS sequence"/>
</dbReference>
<dbReference type="AlphaFoldDB" id="A0AAD8A0Y4"/>
<feature type="non-terminal residue" evidence="1">
    <location>
        <position position="1"/>
    </location>
</feature>
<evidence type="ECO:0000313" key="2">
    <source>
        <dbReference type="Proteomes" id="UP001233999"/>
    </source>
</evidence>
<organism evidence="1 2">
    <name type="scientific">Diploptera punctata</name>
    <name type="common">Pacific beetle cockroach</name>
    <dbReference type="NCBI Taxonomy" id="6984"/>
    <lineage>
        <taxon>Eukaryota</taxon>
        <taxon>Metazoa</taxon>
        <taxon>Ecdysozoa</taxon>
        <taxon>Arthropoda</taxon>
        <taxon>Hexapoda</taxon>
        <taxon>Insecta</taxon>
        <taxon>Pterygota</taxon>
        <taxon>Neoptera</taxon>
        <taxon>Polyneoptera</taxon>
        <taxon>Dictyoptera</taxon>
        <taxon>Blattodea</taxon>
        <taxon>Blaberoidea</taxon>
        <taxon>Blaberidae</taxon>
        <taxon>Diplopterinae</taxon>
        <taxon>Diploptera</taxon>
    </lineage>
</organism>
<feature type="non-terminal residue" evidence="1">
    <location>
        <position position="67"/>
    </location>
</feature>
<protein>
    <submittedName>
        <fullName evidence="1">Uncharacterized protein</fullName>
    </submittedName>
</protein>
<sequence>LEIAIHSLFSHIYCLAEDYKCNSRCQKSVLTSGGRYRKHWERLIHINIWNKASERVVLNDDTTPSWT</sequence>
<reference evidence="1" key="1">
    <citation type="journal article" date="2023" name="IScience">
        <title>Live-bearing cockroach genome reveals convergent evolutionary mechanisms linked to viviparity in insects and beyond.</title>
        <authorList>
            <person name="Fouks B."/>
            <person name="Harrison M.C."/>
            <person name="Mikhailova A.A."/>
            <person name="Marchal E."/>
            <person name="English S."/>
            <person name="Carruthers M."/>
            <person name="Jennings E.C."/>
            <person name="Chiamaka E.L."/>
            <person name="Frigard R.A."/>
            <person name="Pippel M."/>
            <person name="Attardo G.M."/>
            <person name="Benoit J.B."/>
            <person name="Bornberg-Bauer E."/>
            <person name="Tobe S.S."/>
        </authorList>
    </citation>
    <scope>NUCLEOTIDE SEQUENCE</scope>
    <source>
        <strain evidence="1">Stay&amp;Tobe</strain>
    </source>
</reference>
<accession>A0AAD8A0Y4</accession>
<reference evidence="1" key="2">
    <citation type="submission" date="2023-05" db="EMBL/GenBank/DDBJ databases">
        <authorList>
            <person name="Fouks B."/>
        </authorList>
    </citation>
    <scope>NUCLEOTIDE SEQUENCE</scope>
    <source>
        <strain evidence="1">Stay&amp;Tobe</strain>
        <tissue evidence="1">Testes</tissue>
    </source>
</reference>
<dbReference type="EMBL" id="JASPKZ010004214">
    <property type="protein sequence ID" value="KAJ9590479.1"/>
    <property type="molecule type" value="Genomic_DNA"/>
</dbReference>